<dbReference type="InterPro" id="IPR017467">
    <property type="entry name" value="CHP03016_PEP-CTERM"/>
</dbReference>
<dbReference type="Proteomes" id="UP001060414">
    <property type="component" value="Chromosome"/>
</dbReference>
<proteinExistence type="predicted"/>
<dbReference type="EMBL" id="CP092109">
    <property type="protein sequence ID" value="UWZ79599.1"/>
    <property type="molecule type" value="Genomic_DNA"/>
</dbReference>
<dbReference type="RefSeq" id="WP_260747951.1">
    <property type="nucleotide sequence ID" value="NZ_CP092109.1"/>
</dbReference>
<name>A0ABY5ZL79_9BACT</name>
<organism evidence="1 2">
    <name type="scientific">Geoalkalibacter halelectricus</name>
    <dbReference type="NCBI Taxonomy" id="2847045"/>
    <lineage>
        <taxon>Bacteria</taxon>
        <taxon>Pseudomonadati</taxon>
        <taxon>Thermodesulfobacteriota</taxon>
        <taxon>Desulfuromonadia</taxon>
        <taxon>Desulfuromonadales</taxon>
        <taxon>Geoalkalibacteraceae</taxon>
        <taxon>Geoalkalibacter</taxon>
    </lineage>
</organism>
<sequence>MLKWNLLNISAGFFLGLFLVADASAAFRISPNLLVRQEYNDNIDLRSEGELSDFITTIMPGVRLTWETRPATLSLDYSLRFRFYLDHDERNETSLRQTQRIDLGSTFHLYRNMLFLSVSNVYERVTIDEGDRTGIDSDLVNLTDSNRLRVNPYFVLEPTSTLSLRTDYIYENVWYERDIAIDYERHTGRVQMTKEISPRVQASVSGSHSLYRPKENPLAAVGDADQEFDRTDARVSLIYAPTQRLTFDAYYSRGWVDYTERPNQTLDLFGGGFRYLLGPEKVVGARYDETTSFSVRDGLIETKRYEAFIEFTPRVTSRWSVFYREADYLIQDRQDDSRGVSVSGEWPWTNRMGLSYLVLLTRYDRSGPGDFEETYNRYGTRLGIYRDMRLGRFHLGHTWNKNDSDIPNNDYVNNIVWAEMRFVF</sequence>
<keyword evidence="2" id="KW-1185">Reference proteome</keyword>
<accession>A0ABY5ZL79</accession>
<evidence type="ECO:0000313" key="2">
    <source>
        <dbReference type="Proteomes" id="UP001060414"/>
    </source>
</evidence>
<dbReference type="NCBIfam" id="TIGR03016">
    <property type="entry name" value="pepcterm_hypo_1"/>
    <property type="match status" value="1"/>
</dbReference>
<protein>
    <submittedName>
        <fullName evidence="1">TIGR03016 family PEP-CTERM system-associated outer membrane protein</fullName>
    </submittedName>
</protein>
<reference evidence="1" key="1">
    <citation type="journal article" date="2022" name="Environ. Microbiol.">
        <title>Geoalkalibacter halelectricus SAP #1 sp. nov. possessing extracellular electron transfer and mineral#reducing capabilities from a haloalkaline environment.</title>
        <authorList>
            <person name="Yadav S."/>
            <person name="Singh R."/>
            <person name="Sundharam S.S."/>
            <person name="Chaudhary S."/>
            <person name="Krishnamurthi S."/>
            <person name="Patil S.A."/>
        </authorList>
    </citation>
    <scope>NUCLEOTIDE SEQUENCE</scope>
    <source>
        <strain evidence="1">SAP-1</strain>
    </source>
</reference>
<gene>
    <name evidence="1" type="ORF">L9S41_18245</name>
</gene>
<evidence type="ECO:0000313" key="1">
    <source>
        <dbReference type="EMBL" id="UWZ79599.1"/>
    </source>
</evidence>